<dbReference type="KEGG" id="sbae:DSM104329_04363"/>
<keyword evidence="2" id="KW-0812">Transmembrane</keyword>
<feature type="region of interest" description="Disordered" evidence="1">
    <location>
        <begin position="39"/>
        <end position="77"/>
    </location>
</feature>
<feature type="compositionally biased region" description="Basic and acidic residues" evidence="1">
    <location>
        <begin position="39"/>
        <end position="52"/>
    </location>
</feature>
<evidence type="ECO:0000313" key="4">
    <source>
        <dbReference type="Proteomes" id="UP001162834"/>
    </source>
</evidence>
<proteinExistence type="predicted"/>
<organism evidence="3 4">
    <name type="scientific">Capillimicrobium parvum</name>
    <dbReference type="NCBI Taxonomy" id="2884022"/>
    <lineage>
        <taxon>Bacteria</taxon>
        <taxon>Bacillati</taxon>
        <taxon>Actinomycetota</taxon>
        <taxon>Thermoleophilia</taxon>
        <taxon>Solirubrobacterales</taxon>
        <taxon>Capillimicrobiaceae</taxon>
        <taxon>Capillimicrobium</taxon>
    </lineage>
</organism>
<evidence type="ECO:0000313" key="3">
    <source>
        <dbReference type="EMBL" id="UGS37941.1"/>
    </source>
</evidence>
<evidence type="ECO:0000256" key="2">
    <source>
        <dbReference type="SAM" id="Phobius"/>
    </source>
</evidence>
<keyword evidence="2" id="KW-1133">Transmembrane helix</keyword>
<gene>
    <name evidence="3" type="ORF">DSM104329_04363</name>
</gene>
<dbReference type="RefSeq" id="WP_259311980.1">
    <property type="nucleotide sequence ID" value="NZ_CP087164.1"/>
</dbReference>
<name>A0A9E6Y1Y3_9ACTN</name>
<dbReference type="AlphaFoldDB" id="A0A9E6Y1Y3"/>
<keyword evidence="2" id="KW-0472">Membrane</keyword>
<protein>
    <submittedName>
        <fullName evidence="3">Uncharacterized protein</fullName>
    </submittedName>
</protein>
<dbReference type="Proteomes" id="UP001162834">
    <property type="component" value="Chromosome"/>
</dbReference>
<evidence type="ECO:0000256" key="1">
    <source>
        <dbReference type="SAM" id="MobiDB-lite"/>
    </source>
</evidence>
<keyword evidence="4" id="KW-1185">Reference proteome</keyword>
<dbReference type="EMBL" id="CP087164">
    <property type="protein sequence ID" value="UGS37941.1"/>
    <property type="molecule type" value="Genomic_DNA"/>
</dbReference>
<feature type="transmembrane region" description="Helical" evidence="2">
    <location>
        <begin position="12"/>
        <end position="35"/>
    </location>
</feature>
<sequence>MLLAIPGESTALAVVAMVLLGGGLILAVSLAFFAVGRSEDRERAAQDDDRAGRFRSPRTPPDGTPPRRAATRRRDHD</sequence>
<reference evidence="3" key="1">
    <citation type="journal article" date="2022" name="Int. J. Syst. Evol. Microbiol.">
        <title>Pseudomonas aegrilactucae sp. nov. and Pseudomonas morbosilactucae sp. nov., pathogens causing bacterial rot of lettuce in Japan.</title>
        <authorList>
            <person name="Sawada H."/>
            <person name="Fujikawa T."/>
            <person name="Satou M."/>
        </authorList>
    </citation>
    <scope>NUCLEOTIDE SEQUENCE</scope>
    <source>
        <strain evidence="3">0166_1</strain>
    </source>
</reference>
<accession>A0A9E6Y1Y3</accession>